<protein>
    <submittedName>
        <fullName evidence="2">Uncharacterized protein</fullName>
    </submittedName>
</protein>
<dbReference type="Proteomes" id="UP000030108">
    <property type="component" value="Unassembled WGS sequence"/>
</dbReference>
<gene>
    <name evidence="2" type="ORF">RSOL_283430</name>
</gene>
<feature type="region of interest" description="Disordered" evidence="1">
    <location>
        <begin position="1"/>
        <end position="131"/>
    </location>
</feature>
<feature type="compositionally biased region" description="Acidic residues" evidence="1">
    <location>
        <begin position="270"/>
        <end position="304"/>
    </location>
</feature>
<reference evidence="3" key="1">
    <citation type="journal article" date="2014" name="Genome Announc.">
        <title>Draft genome sequence of the plant-pathogenic soil fungus Rhizoctonia solani anastomosis group 3 strain Rhs1AP.</title>
        <authorList>
            <person name="Cubeta M.A."/>
            <person name="Thomas E."/>
            <person name="Dean R.A."/>
            <person name="Jabaji S."/>
            <person name="Neate S.M."/>
            <person name="Tavantzis S."/>
            <person name="Toda T."/>
            <person name="Vilgalys R."/>
            <person name="Bharathan N."/>
            <person name="Fedorova-Abrams N."/>
            <person name="Pakala S.B."/>
            <person name="Pakala S.M."/>
            <person name="Zafar N."/>
            <person name="Joardar V."/>
            <person name="Losada L."/>
            <person name="Nierman W.C."/>
        </authorList>
    </citation>
    <scope>NUCLEOTIDE SEQUENCE [LARGE SCALE GENOMIC DNA]</scope>
    <source>
        <strain evidence="3">AG-3</strain>
    </source>
</reference>
<feature type="compositionally biased region" description="Basic and acidic residues" evidence="1">
    <location>
        <begin position="1"/>
        <end position="11"/>
    </location>
</feature>
<organism evidence="2 3">
    <name type="scientific">Rhizoctonia solani AG-3 Rhs1AP</name>
    <dbReference type="NCBI Taxonomy" id="1086054"/>
    <lineage>
        <taxon>Eukaryota</taxon>
        <taxon>Fungi</taxon>
        <taxon>Dikarya</taxon>
        <taxon>Basidiomycota</taxon>
        <taxon>Agaricomycotina</taxon>
        <taxon>Agaricomycetes</taxon>
        <taxon>Cantharellales</taxon>
        <taxon>Ceratobasidiaceae</taxon>
        <taxon>Rhizoctonia</taxon>
    </lineage>
</organism>
<sequence length="394" mass="41728">MPRAASKRELEEPGDINVAHAPAAPKKIKAASVGDAKKTHSATKQAKSNENDDQTTLFVPTTTKVTRNKKPTTNIQKASQTPDDLDLTPIEPPPSATEGKKSSWPKQLSAIAGKANKQAVAKQNSKETQAAKKAKKAEAAVIEETPEEMAAFLAKIKGQLQPPKARPQNCTQYLLSEGTDAFRLQYQLGCNPQEPDPHPEPEGEVAQYDVRNAEDNDSQTNSTRTVQQYEALLAGVNADSDDSEVKARRAGALPDTNSSSKAAVKVWMSESDEEATKDEGEGEGEAEPEVEDDGRDGDDSEAEESGGMVSTAENEGEADEEYNGGVGESDVDLAPTKPRHHRFFDADGGLSSPAGSESNGEADSDGEGASGAVATQVDGDQTMMTAVASDSEDD</sequence>
<feature type="region of interest" description="Disordered" evidence="1">
    <location>
        <begin position="188"/>
        <end position="394"/>
    </location>
</feature>
<feature type="compositionally biased region" description="Low complexity" evidence="1">
    <location>
        <begin position="55"/>
        <end position="65"/>
    </location>
</feature>
<dbReference type="EMBL" id="JATN01000321">
    <property type="protein sequence ID" value="EUC58875.1"/>
    <property type="molecule type" value="Genomic_DNA"/>
</dbReference>
<dbReference type="AlphaFoldDB" id="A0A0A1UJ38"/>
<dbReference type="OrthoDB" id="3202888at2759"/>
<feature type="compositionally biased region" description="Polar residues" evidence="1">
    <location>
        <begin position="218"/>
        <end position="228"/>
    </location>
</feature>
<evidence type="ECO:0000313" key="2">
    <source>
        <dbReference type="EMBL" id="EUC58875.1"/>
    </source>
</evidence>
<comment type="caution">
    <text evidence="2">The sequence shown here is derived from an EMBL/GenBank/DDBJ whole genome shotgun (WGS) entry which is preliminary data.</text>
</comment>
<feature type="compositionally biased region" description="Polar residues" evidence="1">
    <location>
        <begin position="71"/>
        <end position="82"/>
    </location>
</feature>
<accession>A0A0A1UJ38</accession>
<evidence type="ECO:0000256" key="1">
    <source>
        <dbReference type="SAM" id="MobiDB-lite"/>
    </source>
</evidence>
<name>A0A0A1UJ38_9AGAM</name>
<proteinExistence type="predicted"/>
<evidence type="ECO:0000313" key="3">
    <source>
        <dbReference type="Proteomes" id="UP000030108"/>
    </source>
</evidence>
<feature type="non-terminal residue" evidence="2">
    <location>
        <position position="394"/>
    </location>
</feature>